<dbReference type="SUPFAM" id="SSF53756">
    <property type="entry name" value="UDP-Glycosyltransferase/glycogen phosphorylase"/>
    <property type="match status" value="1"/>
</dbReference>
<evidence type="ECO:0000259" key="2">
    <source>
        <dbReference type="Pfam" id="PF00534"/>
    </source>
</evidence>
<dbReference type="CDD" id="cd03801">
    <property type="entry name" value="GT4_PimA-like"/>
    <property type="match status" value="1"/>
</dbReference>
<organism evidence="3 4">
    <name type="scientific">Nesterenkonia aerolata</name>
    <dbReference type="NCBI Taxonomy" id="3074079"/>
    <lineage>
        <taxon>Bacteria</taxon>
        <taxon>Bacillati</taxon>
        <taxon>Actinomycetota</taxon>
        <taxon>Actinomycetes</taxon>
        <taxon>Micrococcales</taxon>
        <taxon>Micrococcaceae</taxon>
        <taxon>Nesterenkonia</taxon>
    </lineage>
</organism>
<evidence type="ECO:0000313" key="3">
    <source>
        <dbReference type="EMBL" id="MDR8018561.1"/>
    </source>
</evidence>
<dbReference type="Gene3D" id="3.40.50.2000">
    <property type="entry name" value="Glycogen Phosphorylase B"/>
    <property type="match status" value="2"/>
</dbReference>
<reference evidence="3 4" key="1">
    <citation type="submission" date="2023-09" db="EMBL/GenBank/DDBJ databases">
        <title>Description of three actinobacteria isolated from air of manufacturing shop in a pharmaceutical factory.</title>
        <authorList>
            <person name="Zhang D.-F."/>
        </authorList>
    </citation>
    <scope>NUCLEOTIDE SEQUENCE [LARGE SCALE GENOMIC DNA]</scope>
    <source>
        <strain evidence="3 4">LY-0111</strain>
    </source>
</reference>
<dbReference type="Proteomes" id="UP001251870">
    <property type="component" value="Unassembled WGS sequence"/>
</dbReference>
<keyword evidence="4" id="KW-1185">Reference proteome</keyword>
<gene>
    <name evidence="3" type="ORF">RIL96_03160</name>
</gene>
<keyword evidence="1 3" id="KW-0808">Transferase</keyword>
<keyword evidence="3" id="KW-0328">Glycosyltransferase</keyword>
<proteinExistence type="predicted"/>
<dbReference type="EMBL" id="JAVKGR010000002">
    <property type="protein sequence ID" value="MDR8018561.1"/>
    <property type="molecule type" value="Genomic_DNA"/>
</dbReference>
<name>A0ABU2DQ60_9MICC</name>
<protein>
    <submittedName>
        <fullName evidence="3">Glycosyltransferase family 4 protein</fullName>
        <ecNumber evidence="3">2.4.-.-</ecNumber>
    </submittedName>
</protein>
<dbReference type="PANTHER" id="PTHR12526">
    <property type="entry name" value="GLYCOSYLTRANSFERASE"/>
    <property type="match status" value="1"/>
</dbReference>
<feature type="domain" description="Glycosyl transferase family 1" evidence="2">
    <location>
        <begin position="202"/>
        <end position="360"/>
    </location>
</feature>
<evidence type="ECO:0000313" key="4">
    <source>
        <dbReference type="Proteomes" id="UP001251870"/>
    </source>
</evidence>
<dbReference type="RefSeq" id="WP_310547550.1">
    <property type="nucleotide sequence ID" value="NZ_JAVKGR010000002.1"/>
</dbReference>
<evidence type="ECO:0000256" key="1">
    <source>
        <dbReference type="ARBA" id="ARBA00022679"/>
    </source>
</evidence>
<sequence>MSSMTDDGCEVTMTDDPQRLRVFFVVQPTAAHYREPLLRCLLASDHLDIDLHGRVTNTEVPSSEEIHSASQDVLSQVTPIDFRTAGEFWWERGQVSAIWRGTHDVYVLAGRIYTLSAWVATLVGRLRGRTVLLWGHGWKRPEQGIKRLLRLALYALCDGLLVYGDRAVALGVSYGVPEDKFAVVYNSIYSEAQIGDVRASRAPDDADPSRSTVLYSARLTARHRLDTLAEALAQMTQPPRAVIIGDGAERERLERRFAELDVDAEFLGPVYDQYRLRELYAQAYAALSIGGAGLNVTQAMSFAVPVIAEADHPDSSPEIEAVEEGVSGRYFAHGDPASLARVLTRTLADPAELRRLGQRGLQIVRARYTAERHAEAIETSILRLAERARIRRARTSRRRPARWDEPTPR</sequence>
<comment type="caution">
    <text evidence="3">The sequence shown here is derived from an EMBL/GenBank/DDBJ whole genome shotgun (WGS) entry which is preliminary data.</text>
</comment>
<dbReference type="EC" id="2.4.-.-" evidence="3"/>
<accession>A0ABU2DQ60</accession>
<dbReference type="GO" id="GO:0016757">
    <property type="term" value="F:glycosyltransferase activity"/>
    <property type="evidence" value="ECO:0007669"/>
    <property type="project" value="UniProtKB-KW"/>
</dbReference>
<dbReference type="Pfam" id="PF00534">
    <property type="entry name" value="Glycos_transf_1"/>
    <property type="match status" value="1"/>
</dbReference>
<dbReference type="PANTHER" id="PTHR12526:SF635">
    <property type="entry name" value="GLYCOSYL TRANSFERASE GROUP 1"/>
    <property type="match status" value="1"/>
</dbReference>
<dbReference type="InterPro" id="IPR001296">
    <property type="entry name" value="Glyco_trans_1"/>
</dbReference>